<reference evidence="1" key="1">
    <citation type="submission" date="2022-09" db="EMBL/GenBank/DDBJ databases">
        <title>Intensive care unit water sources are persistently colonized with multi-drug resistant bacteria and are the site of extensive horizontal gene transfer of antibiotic resistance genes.</title>
        <authorList>
            <person name="Diorio-Toth L."/>
        </authorList>
    </citation>
    <scope>NUCLEOTIDE SEQUENCE</scope>
    <source>
        <strain evidence="1">GD03947</strain>
    </source>
</reference>
<dbReference type="RefSeq" id="WP_279641406.1">
    <property type="nucleotide sequence ID" value="NZ_JAOCAE010000006.1"/>
</dbReference>
<comment type="caution">
    <text evidence="1">The sequence shown here is derived from an EMBL/GenBank/DDBJ whole genome shotgun (WGS) entry which is preliminary data.</text>
</comment>
<protein>
    <submittedName>
        <fullName evidence="1">Uncharacterized protein</fullName>
    </submittedName>
</protein>
<accession>A0AA42PCB6</accession>
<dbReference type="Proteomes" id="UP001158500">
    <property type="component" value="Unassembled WGS sequence"/>
</dbReference>
<proteinExistence type="predicted"/>
<evidence type="ECO:0000313" key="2">
    <source>
        <dbReference type="Proteomes" id="UP001158500"/>
    </source>
</evidence>
<gene>
    <name evidence="1" type="ORF">N5C32_10635</name>
</gene>
<evidence type="ECO:0000313" key="1">
    <source>
        <dbReference type="EMBL" id="MDH1236494.1"/>
    </source>
</evidence>
<organism evidence="1 2">
    <name type="scientific">Stutzerimonas stutzeri</name>
    <name type="common">Pseudomonas stutzeri</name>
    <dbReference type="NCBI Taxonomy" id="316"/>
    <lineage>
        <taxon>Bacteria</taxon>
        <taxon>Pseudomonadati</taxon>
        <taxon>Pseudomonadota</taxon>
        <taxon>Gammaproteobacteria</taxon>
        <taxon>Pseudomonadales</taxon>
        <taxon>Pseudomonadaceae</taxon>
        <taxon>Stutzerimonas</taxon>
    </lineage>
</organism>
<sequence>MTFSYEFAQTWFNARLLMLRRAMSAYEVRLHCKATQEDLFMFYERGVLSLDEYTHALTQLLSARVTRIAEVAIQEACH</sequence>
<dbReference type="EMBL" id="JAOCAE010000006">
    <property type="protein sequence ID" value="MDH1236494.1"/>
    <property type="molecule type" value="Genomic_DNA"/>
</dbReference>
<dbReference type="AlphaFoldDB" id="A0AA42PCB6"/>
<name>A0AA42PCB6_STUST</name>